<evidence type="ECO:0000256" key="10">
    <source>
        <dbReference type="ARBA" id="ARBA00022692"/>
    </source>
</evidence>
<evidence type="ECO:0000256" key="9">
    <source>
        <dbReference type="ARBA" id="ARBA00022679"/>
    </source>
</evidence>
<dbReference type="EMBL" id="WUMV01000010">
    <property type="protein sequence ID" value="MXN67413.1"/>
    <property type="molecule type" value="Genomic_DNA"/>
</dbReference>
<evidence type="ECO:0000256" key="7">
    <source>
        <dbReference type="ARBA" id="ARBA00022475"/>
    </source>
</evidence>
<proteinExistence type="inferred from homology"/>
<evidence type="ECO:0000256" key="1">
    <source>
        <dbReference type="ARBA" id="ARBA00001946"/>
    </source>
</evidence>
<keyword evidence="8 19" id="KW-0169">Cobalamin biosynthesis</keyword>
<evidence type="ECO:0000256" key="8">
    <source>
        <dbReference type="ARBA" id="ARBA00022573"/>
    </source>
</evidence>
<evidence type="ECO:0000256" key="11">
    <source>
        <dbReference type="ARBA" id="ARBA00022842"/>
    </source>
</evidence>
<evidence type="ECO:0000313" key="20">
    <source>
        <dbReference type="EMBL" id="MXN67413.1"/>
    </source>
</evidence>
<comment type="similarity">
    <text evidence="4 19">Belongs to the CobS family.</text>
</comment>
<dbReference type="EC" id="2.7.8.26" evidence="5 19"/>
<evidence type="ECO:0000256" key="17">
    <source>
        <dbReference type="ARBA" id="ARBA00048623"/>
    </source>
</evidence>
<feature type="transmembrane region" description="Helical" evidence="19">
    <location>
        <begin position="215"/>
        <end position="234"/>
    </location>
</feature>
<dbReference type="InterPro" id="IPR003805">
    <property type="entry name" value="CobS"/>
</dbReference>
<keyword evidence="7 19" id="KW-1003">Cell membrane</keyword>
<evidence type="ECO:0000256" key="6">
    <source>
        <dbReference type="ARBA" id="ARBA00015850"/>
    </source>
</evidence>
<dbReference type="RefSeq" id="WP_160777651.1">
    <property type="nucleotide sequence ID" value="NZ_WUMV01000010.1"/>
</dbReference>
<dbReference type="PANTHER" id="PTHR34148">
    <property type="entry name" value="ADENOSYLCOBINAMIDE-GDP RIBAZOLETRANSFERASE"/>
    <property type="match status" value="1"/>
</dbReference>
<keyword evidence="13 19" id="KW-0472">Membrane</keyword>
<comment type="subcellular location">
    <subcellularLocation>
        <location evidence="2 19">Cell membrane</location>
        <topology evidence="2 19">Multi-pass membrane protein</topology>
    </subcellularLocation>
</comment>
<dbReference type="GO" id="GO:0008818">
    <property type="term" value="F:cobalamin 5'-phosphate synthase activity"/>
    <property type="evidence" value="ECO:0007669"/>
    <property type="project" value="UniProtKB-UniRule"/>
</dbReference>
<comment type="caution">
    <text evidence="20">The sequence shown here is derived from an EMBL/GenBank/DDBJ whole genome shotgun (WGS) entry which is preliminary data.</text>
</comment>
<dbReference type="Pfam" id="PF02654">
    <property type="entry name" value="CobS"/>
    <property type="match status" value="1"/>
</dbReference>
<dbReference type="GO" id="GO:0009236">
    <property type="term" value="P:cobalamin biosynthetic process"/>
    <property type="evidence" value="ECO:0007669"/>
    <property type="project" value="UniProtKB-UniRule"/>
</dbReference>
<comment type="function">
    <text evidence="14 19">Joins adenosylcobinamide-GDP and alpha-ribazole to generate adenosylcobalamin (Ado-cobalamin). Also synthesizes adenosylcobalamin 5'-phosphate from adenosylcobinamide-GDP and alpha-ribazole 5'-phosphate.</text>
</comment>
<feature type="transmembrane region" description="Helical" evidence="19">
    <location>
        <begin position="72"/>
        <end position="89"/>
    </location>
</feature>
<keyword evidence="9 19" id="KW-0808">Transferase</keyword>
<evidence type="ECO:0000256" key="3">
    <source>
        <dbReference type="ARBA" id="ARBA00004663"/>
    </source>
</evidence>
<dbReference type="AlphaFoldDB" id="A0A7X3LYJ1"/>
<reference evidence="20 21" key="1">
    <citation type="submission" date="2019-12" db="EMBL/GenBank/DDBJ databases">
        <authorList>
            <person name="Li M."/>
        </authorList>
    </citation>
    <scope>NUCLEOTIDE SEQUENCE [LARGE SCALE GENOMIC DNA]</scope>
    <source>
        <strain evidence="20 21">GBMRC 2046</strain>
    </source>
</reference>
<feature type="transmembrane region" description="Helical" evidence="19">
    <location>
        <begin position="119"/>
        <end position="142"/>
    </location>
</feature>
<evidence type="ECO:0000256" key="13">
    <source>
        <dbReference type="ARBA" id="ARBA00023136"/>
    </source>
</evidence>
<evidence type="ECO:0000256" key="2">
    <source>
        <dbReference type="ARBA" id="ARBA00004651"/>
    </source>
</evidence>
<comment type="pathway">
    <text evidence="3 19">Cofactor biosynthesis; adenosylcobalamin biosynthesis; adenosylcobalamin from cob(II)yrinate a,c-diamide: step 7/7.</text>
</comment>
<evidence type="ECO:0000256" key="19">
    <source>
        <dbReference type="HAMAP-Rule" id="MF_00719"/>
    </source>
</evidence>
<evidence type="ECO:0000256" key="15">
    <source>
        <dbReference type="ARBA" id="ARBA00032605"/>
    </source>
</evidence>
<dbReference type="PANTHER" id="PTHR34148:SF1">
    <property type="entry name" value="ADENOSYLCOBINAMIDE-GDP RIBAZOLETRANSFERASE"/>
    <property type="match status" value="1"/>
</dbReference>
<dbReference type="GO" id="GO:0051073">
    <property type="term" value="F:adenosylcobinamide-GDP ribazoletransferase activity"/>
    <property type="evidence" value="ECO:0007669"/>
    <property type="project" value="UniProtKB-UniRule"/>
</dbReference>
<evidence type="ECO:0000256" key="16">
    <source>
        <dbReference type="ARBA" id="ARBA00032853"/>
    </source>
</evidence>
<comment type="catalytic activity">
    <reaction evidence="17 19">
        <text>alpha-ribazole + adenosylcob(III)inamide-GDP = adenosylcob(III)alamin + GMP + H(+)</text>
        <dbReference type="Rhea" id="RHEA:16049"/>
        <dbReference type="ChEBI" id="CHEBI:10329"/>
        <dbReference type="ChEBI" id="CHEBI:15378"/>
        <dbReference type="ChEBI" id="CHEBI:18408"/>
        <dbReference type="ChEBI" id="CHEBI:58115"/>
        <dbReference type="ChEBI" id="CHEBI:60487"/>
        <dbReference type="EC" id="2.7.8.26"/>
    </reaction>
</comment>
<dbReference type="GO" id="GO:0005886">
    <property type="term" value="C:plasma membrane"/>
    <property type="evidence" value="ECO:0007669"/>
    <property type="project" value="UniProtKB-SubCell"/>
</dbReference>
<dbReference type="HAMAP" id="MF_00719">
    <property type="entry name" value="CobS"/>
    <property type="match status" value="1"/>
</dbReference>
<evidence type="ECO:0000256" key="12">
    <source>
        <dbReference type="ARBA" id="ARBA00022989"/>
    </source>
</evidence>
<keyword evidence="10 19" id="KW-0812">Transmembrane</keyword>
<comment type="cofactor">
    <cofactor evidence="1 19">
        <name>Mg(2+)</name>
        <dbReference type="ChEBI" id="CHEBI:18420"/>
    </cofactor>
</comment>
<protein>
    <recommendedName>
        <fullName evidence="6 19">Adenosylcobinamide-GDP ribazoletransferase</fullName>
        <ecNumber evidence="5 19">2.7.8.26</ecNumber>
    </recommendedName>
    <alternativeName>
        <fullName evidence="16 19">Cobalamin synthase</fullName>
    </alternativeName>
    <alternativeName>
        <fullName evidence="15 19">Cobalamin-5'-phosphate synthase</fullName>
    </alternativeName>
</protein>
<organism evidence="20 21">
    <name type="scientific">Stappia sediminis</name>
    <dbReference type="NCBI Taxonomy" id="2692190"/>
    <lineage>
        <taxon>Bacteria</taxon>
        <taxon>Pseudomonadati</taxon>
        <taxon>Pseudomonadota</taxon>
        <taxon>Alphaproteobacteria</taxon>
        <taxon>Hyphomicrobiales</taxon>
        <taxon>Stappiaceae</taxon>
        <taxon>Stappia</taxon>
    </lineage>
</organism>
<evidence type="ECO:0000256" key="4">
    <source>
        <dbReference type="ARBA" id="ARBA00010561"/>
    </source>
</evidence>
<feature type="transmembrane region" description="Helical" evidence="19">
    <location>
        <begin position="45"/>
        <end position="66"/>
    </location>
</feature>
<name>A0A7X3LYJ1_9HYPH</name>
<evidence type="ECO:0000256" key="5">
    <source>
        <dbReference type="ARBA" id="ARBA00013200"/>
    </source>
</evidence>
<accession>A0A7X3LYJ1</accession>
<keyword evidence="11 19" id="KW-0460">Magnesium</keyword>
<dbReference type="Proteomes" id="UP000433101">
    <property type="component" value="Unassembled WGS sequence"/>
</dbReference>
<sequence length="264" mass="27239">MGWSASDLLAEIAAAVRFFSRLPVPKINRLDDPLRLPDFTIAARVVPVAGALIALPGALLLLVLSFSALPTMATALFAILVTCAITGALHEDGLADVADGFFGGATKERRLEIMKDSRTGAFGALALSSSLLLSAILLATLVDRFGPFTASFAFLAAHAASRTAMVHVWHKLPPARPDGLARICGAPSRYSAGWATAMAAAISLPLLFLVPFTGFLLALLGLVVATLGMERLALSKIGGHTGDVLGATQQVAMALALAGLSAVA</sequence>
<evidence type="ECO:0000256" key="18">
    <source>
        <dbReference type="ARBA" id="ARBA00049504"/>
    </source>
</evidence>
<gene>
    <name evidence="19 20" type="primary">cobS</name>
    <name evidence="20" type="ORF">GR183_21100</name>
</gene>
<dbReference type="NCBIfam" id="TIGR00317">
    <property type="entry name" value="cobS"/>
    <property type="match status" value="1"/>
</dbReference>
<evidence type="ECO:0000256" key="14">
    <source>
        <dbReference type="ARBA" id="ARBA00025228"/>
    </source>
</evidence>
<keyword evidence="12 19" id="KW-1133">Transmembrane helix</keyword>
<comment type="catalytic activity">
    <reaction evidence="18 19">
        <text>alpha-ribazole 5'-phosphate + adenosylcob(III)inamide-GDP = adenosylcob(III)alamin 5'-phosphate + GMP + H(+)</text>
        <dbReference type="Rhea" id="RHEA:23560"/>
        <dbReference type="ChEBI" id="CHEBI:15378"/>
        <dbReference type="ChEBI" id="CHEBI:57918"/>
        <dbReference type="ChEBI" id="CHEBI:58115"/>
        <dbReference type="ChEBI" id="CHEBI:60487"/>
        <dbReference type="ChEBI" id="CHEBI:60493"/>
        <dbReference type="EC" id="2.7.8.26"/>
    </reaction>
</comment>
<keyword evidence="21" id="KW-1185">Reference proteome</keyword>
<dbReference type="UniPathway" id="UPA00148">
    <property type="reaction ID" value="UER00238"/>
</dbReference>
<evidence type="ECO:0000313" key="21">
    <source>
        <dbReference type="Proteomes" id="UP000433101"/>
    </source>
</evidence>